<evidence type="ECO:0000256" key="1">
    <source>
        <dbReference type="ARBA" id="ARBA00043985"/>
    </source>
</evidence>
<accession>A0A4U8YHJ2</accession>
<dbReference type="PANTHER" id="PTHR31088:SF6">
    <property type="entry name" value="PHAGE SHOCK PROTEIN A"/>
    <property type="match status" value="1"/>
</dbReference>
<reference evidence="3 4" key="1">
    <citation type="submission" date="2019-03" db="EMBL/GenBank/DDBJ databases">
        <authorList>
            <person name="Nijsse B."/>
        </authorList>
    </citation>
    <scope>NUCLEOTIDE SEQUENCE [LARGE SCALE GENOMIC DNA]</scope>
    <source>
        <strain evidence="3">Desulfoluna butyratoxydans MSL71</strain>
    </source>
</reference>
<evidence type="ECO:0000313" key="4">
    <source>
        <dbReference type="Proteomes" id="UP000507962"/>
    </source>
</evidence>
<dbReference type="PANTHER" id="PTHR31088">
    <property type="entry name" value="MEMBRANE-ASSOCIATED PROTEIN VIPP1, CHLOROPLASTIC"/>
    <property type="match status" value="1"/>
</dbReference>
<dbReference type="Pfam" id="PF04012">
    <property type="entry name" value="PspA_IM30"/>
    <property type="match status" value="1"/>
</dbReference>
<dbReference type="EMBL" id="CAADHO010000001">
    <property type="protein sequence ID" value="VFQ42730.1"/>
    <property type="molecule type" value="Genomic_DNA"/>
</dbReference>
<dbReference type="InterPro" id="IPR007157">
    <property type="entry name" value="PspA_VIPP1"/>
</dbReference>
<protein>
    <submittedName>
        <fullName evidence="3">Pspa/im30</fullName>
    </submittedName>
</protein>
<dbReference type="AlphaFoldDB" id="A0A4U8YHJ2"/>
<dbReference type="GO" id="GO:0009271">
    <property type="term" value="P:phage shock"/>
    <property type="evidence" value="ECO:0007669"/>
    <property type="project" value="TreeGrafter"/>
</dbReference>
<proteinExistence type="inferred from homology"/>
<comment type="similarity">
    <text evidence="1">Belongs to the PspA/Vipp/IM30 family.</text>
</comment>
<gene>
    <name evidence="3" type="ORF">MSL71_3510</name>
</gene>
<evidence type="ECO:0000256" key="2">
    <source>
        <dbReference type="SAM" id="Coils"/>
    </source>
</evidence>
<evidence type="ECO:0000313" key="3">
    <source>
        <dbReference type="EMBL" id="VFQ42730.1"/>
    </source>
</evidence>
<dbReference type="GO" id="GO:0005829">
    <property type="term" value="C:cytosol"/>
    <property type="evidence" value="ECO:0007669"/>
    <property type="project" value="TreeGrafter"/>
</dbReference>
<sequence length="229" mass="24734">MSSERLWKRVRRIVSGSVNSVVSALEGAVPESVMEETIRDVEGAMDEVREELGKVVAGKHLASKRLMAMNRTYEELTGSIELAVRENRDDLAEAAIGKQMDIEAQIPILESAVADNAAQEKELESYLSALKAQKREMTEVLAQYREAVRAEGEAGDAPQGASGSGDVARRVAEAQATFERVTAKASGMGTLSTETGRADAVKLAELEEMARSNRVRERLAAFKGEGAHG</sequence>
<dbReference type="RefSeq" id="WP_180136951.1">
    <property type="nucleotide sequence ID" value="NZ_CAADHO010000001.1"/>
</dbReference>
<dbReference type="Proteomes" id="UP000507962">
    <property type="component" value="Unassembled WGS sequence"/>
</dbReference>
<feature type="coiled-coil region" evidence="2">
    <location>
        <begin position="116"/>
        <end position="150"/>
    </location>
</feature>
<name>A0A4U8YHJ2_9BACT</name>
<keyword evidence="2" id="KW-0175">Coiled coil</keyword>
<organism evidence="3 4">
    <name type="scientific">Desulfoluna butyratoxydans</name>
    <dbReference type="NCBI Taxonomy" id="231438"/>
    <lineage>
        <taxon>Bacteria</taxon>
        <taxon>Pseudomonadati</taxon>
        <taxon>Thermodesulfobacteriota</taxon>
        <taxon>Desulfobacteria</taxon>
        <taxon>Desulfobacterales</taxon>
        <taxon>Desulfolunaceae</taxon>
        <taxon>Desulfoluna</taxon>
    </lineage>
</organism>
<keyword evidence="4" id="KW-1185">Reference proteome</keyword>